<dbReference type="Proteomes" id="UP000664534">
    <property type="component" value="Unassembled WGS sequence"/>
</dbReference>
<dbReference type="PANTHER" id="PTHR37542:SF3">
    <property type="entry name" value="PRION-INHIBITION AND PROPAGATION HELO DOMAIN-CONTAINING PROTEIN"/>
    <property type="match status" value="1"/>
</dbReference>
<dbReference type="SUPFAM" id="SSF56112">
    <property type="entry name" value="Protein kinase-like (PK-like)"/>
    <property type="match status" value="1"/>
</dbReference>
<name>A0A8H3GBB2_9LECA</name>
<protein>
    <recommendedName>
        <fullName evidence="3">Protein kinase domain-containing protein</fullName>
    </recommendedName>
</protein>
<gene>
    <name evidence="1" type="ORF">IMSHALPRED_000777</name>
</gene>
<dbReference type="AlphaFoldDB" id="A0A8H3GBB2"/>
<proteinExistence type="predicted"/>
<accession>A0A8H3GBB2</accession>
<dbReference type="InterPro" id="IPR011009">
    <property type="entry name" value="Kinase-like_dom_sf"/>
</dbReference>
<dbReference type="OrthoDB" id="10580441at2759"/>
<comment type="caution">
    <text evidence="1">The sequence shown here is derived from an EMBL/GenBank/DDBJ whole genome shotgun (WGS) entry which is preliminary data.</text>
</comment>
<reference evidence="1" key="1">
    <citation type="submission" date="2021-03" db="EMBL/GenBank/DDBJ databases">
        <authorList>
            <person name="Tagirdzhanova G."/>
        </authorList>
    </citation>
    <scope>NUCLEOTIDE SEQUENCE</scope>
</reference>
<dbReference type="EMBL" id="CAJPDT010000108">
    <property type="protein sequence ID" value="CAF9938384.1"/>
    <property type="molecule type" value="Genomic_DNA"/>
</dbReference>
<keyword evidence="2" id="KW-1185">Reference proteome</keyword>
<evidence type="ECO:0000313" key="1">
    <source>
        <dbReference type="EMBL" id="CAF9938384.1"/>
    </source>
</evidence>
<sequence length="744" mass="82427">MGSITLSDLYKSAQDQLVLTIERSLDLGKEDIAVRLDDVLLRQRFWEEDIRLEDGALSNLEVNDALASSIIRRYLEDILHSLHGINDTLSGSLRYVSLTPSGYNQGSLLYSCRSSSSRNPLTMISETDDDEKKKLSLLSERNTKLCDQVEIFDAVAANGPADAAGNDRKITTMSQLRSQLEEENDLLLSGGGERSQAASVLSVAEESEARAADIHSKIPNDKREISPAPPSARLGTMIETKAFGQFDLTRTFGDSVLEDSGFVPGVQDRHKRVLYLYRFLIDLVFLVSGPESHIATAFSIELARVQQWGDRVLGEKRALVYWNLCALILTNQESILSNLGQLAEDQGRSAGLVSGSGRQRKHFESDLSLLSNENDNLVGLTSRGVQESLRRQLRIQFVTYDVAAFVKLESASALLGHSDLEQLAKTRLSSELNTRGVQLHAHRTEKLSTHSLSNDSSFWLDKAEIAWQSSSLTKSDTIASAKYGGESVIIQLFRQPSSSMERVPFIRNLSGVSEAVNHTIVPLGISSLHVLGHFEHSPDFMGCVYRLPSGASPSHMPITLREILNHTGEITIPELGKRFELSIALVKTIHEIHMMGVIHGDIQSSNILFWPTANDETEPDLSRPFLIGYNTRSVAIWNNSKLDLTSLFNGLSSDLEGLADVLSQIGYGGPPSSVKEMYIGNRYGHNKSGRLRGYVGARYENAVNVCKNREFDIFLGRPFSETQWQEYLHQFQTKVVDPIASCIA</sequence>
<dbReference type="PANTHER" id="PTHR37542">
    <property type="entry name" value="HELO DOMAIN-CONTAINING PROTEIN-RELATED"/>
    <property type="match status" value="1"/>
</dbReference>
<organism evidence="1 2">
    <name type="scientific">Imshaugia aleurites</name>
    <dbReference type="NCBI Taxonomy" id="172621"/>
    <lineage>
        <taxon>Eukaryota</taxon>
        <taxon>Fungi</taxon>
        <taxon>Dikarya</taxon>
        <taxon>Ascomycota</taxon>
        <taxon>Pezizomycotina</taxon>
        <taxon>Lecanoromycetes</taxon>
        <taxon>OSLEUM clade</taxon>
        <taxon>Lecanoromycetidae</taxon>
        <taxon>Lecanorales</taxon>
        <taxon>Lecanorineae</taxon>
        <taxon>Parmeliaceae</taxon>
        <taxon>Imshaugia</taxon>
    </lineage>
</organism>
<evidence type="ECO:0008006" key="3">
    <source>
        <dbReference type="Google" id="ProtNLM"/>
    </source>
</evidence>
<evidence type="ECO:0000313" key="2">
    <source>
        <dbReference type="Proteomes" id="UP000664534"/>
    </source>
</evidence>